<feature type="transmembrane region" description="Helical" evidence="1">
    <location>
        <begin position="296"/>
        <end position="316"/>
    </location>
</feature>
<feature type="transmembrane region" description="Helical" evidence="1">
    <location>
        <begin position="89"/>
        <end position="110"/>
    </location>
</feature>
<protein>
    <recommendedName>
        <fullName evidence="3">Glycosyltransferase RgtA/B/C/D-like domain-containing protein</fullName>
    </recommendedName>
</protein>
<feature type="transmembrane region" description="Helical" evidence="1">
    <location>
        <begin position="164"/>
        <end position="191"/>
    </location>
</feature>
<keyword evidence="1" id="KW-0472">Membrane</keyword>
<name>A0A650EKX4_9HELI</name>
<dbReference type="EMBL" id="MN577568">
    <property type="protein sequence ID" value="QGT50226.1"/>
    <property type="molecule type" value="Genomic_DNA"/>
</dbReference>
<organism evidence="2">
    <name type="scientific">uncultured Helicobacter sp</name>
    <dbReference type="NCBI Taxonomy" id="175537"/>
    <lineage>
        <taxon>Bacteria</taxon>
        <taxon>Pseudomonadati</taxon>
        <taxon>Campylobacterota</taxon>
        <taxon>Epsilonproteobacteria</taxon>
        <taxon>Campylobacterales</taxon>
        <taxon>Helicobacteraceae</taxon>
        <taxon>Helicobacter</taxon>
        <taxon>environmental samples</taxon>
    </lineage>
</organism>
<keyword evidence="1" id="KW-0812">Transmembrane</keyword>
<feature type="transmembrane region" description="Helical" evidence="1">
    <location>
        <begin position="141"/>
        <end position="157"/>
    </location>
</feature>
<evidence type="ECO:0000313" key="2">
    <source>
        <dbReference type="EMBL" id="QGT50226.1"/>
    </source>
</evidence>
<accession>A0A650EKX4</accession>
<feature type="transmembrane region" description="Helical" evidence="1">
    <location>
        <begin position="44"/>
        <end position="63"/>
    </location>
</feature>
<feature type="transmembrane region" description="Helical" evidence="1">
    <location>
        <begin position="273"/>
        <end position="290"/>
    </location>
</feature>
<feature type="transmembrane region" description="Helical" evidence="1">
    <location>
        <begin position="328"/>
        <end position="346"/>
    </location>
</feature>
<gene>
    <name evidence="2" type="ORF">Helico6505_0580</name>
</gene>
<evidence type="ECO:0008006" key="3">
    <source>
        <dbReference type="Google" id="ProtNLM"/>
    </source>
</evidence>
<feature type="transmembrane region" description="Helical" evidence="1">
    <location>
        <begin position="203"/>
        <end position="222"/>
    </location>
</feature>
<reference evidence="2" key="1">
    <citation type="journal article" date="2020" name="J. ISSAAS">
        <title>Lactobacilli and other gastrointestinal microbiota of Peromyscus leucopus, reservoir host for agents of Lyme disease and other zoonoses in North America.</title>
        <authorList>
            <person name="Milovic A."/>
            <person name="Bassam K."/>
            <person name="Shao H."/>
            <person name="Chatzistamou I."/>
            <person name="Tufts D.M."/>
            <person name="Diuk-Wasser M."/>
            <person name="Barbour A.G."/>
        </authorList>
    </citation>
    <scope>NUCLEOTIDE SEQUENCE</scope>
    <source>
        <strain evidence="2">LL4</strain>
    </source>
</reference>
<proteinExistence type="predicted"/>
<feature type="transmembrane region" description="Helical" evidence="1">
    <location>
        <begin position="12"/>
        <end position="32"/>
    </location>
</feature>
<evidence type="ECO:0000256" key="1">
    <source>
        <dbReference type="SAM" id="Phobius"/>
    </source>
</evidence>
<keyword evidence="1" id="KW-1133">Transmembrane helix</keyword>
<sequence>MKKYPFSLTSFISWHSITLLALCFGIGIRIYLYLYHKDLWLDEAMLSFSLFGISFGEIFFQPLPHTQAAPLGFLLITKLGGLVFGYGEYWLYFMPLLCGIGSLLLAYRIGAILFDNFGQCFFVLLCVGSMSLLYYSTEFKQYGLEAFCAFLAIYLYLTAGVKRLCIAAVVMMFFSNTIIFIWGACVVGYAYQNRSHLITFIKQNFFSLLLPCVVFLIYYVLYIRFQAVSGFYDYWDKYFLPHHLSEYPAFFKDTLLSLYSGFAPFGENKGNKNIILVYMGFSLLGLFAMYKQKAHLCVVVISALVIYIALSWFRIYPFGHGGVIGSRLSLWMSVIFYLCCAYGVYALYKQKIWLKSLAVILLLTCLFQAIYHESRHIRKNQHHIQQTHAFVDSIANNIQEGDCVWVYRKAAPAFNYYSFIDHLSIPYEVIDNDLSSFTFDAKNCTSHYVFATHYPIEWYEELRAIIENYDPHASWQWQSTGWGVFLVQIHTQDNSVR</sequence>
<dbReference type="AlphaFoldDB" id="A0A650EKX4"/>
<feature type="transmembrane region" description="Helical" evidence="1">
    <location>
        <begin position="117"/>
        <end position="135"/>
    </location>
</feature>
<feature type="transmembrane region" description="Helical" evidence="1">
    <location>
        <begin position="352"/>
        <end position="371"/>
    </location>
</feature>